<keyword evidence="13" id="KW-1185">Reference proteome</keyword>
<evidence type="ECO:0000256" key="6">
    <source>
        <dbReference type="ARBA" id="ARBA00022771"/>
    </source>
</evidence>
<dbReference type="GO" id="GO:0008270">
    <property type="term" value="F:zinc ion binding"/>
    <property type="evidence" value="ECO:0007669"/>
    <property type="project" value="UniProtKB-KW"/>
</dbReference>
<feature type="domain" description="C2H2-type" evidence="11">
    <location>
        <begin position="77"/>
        <end position="106"/>
    </location>
</feature>
<dbReference type="Pfam" id="PF12171">
    <property type="entry name" value="zf-C2H2_jaz"/>
    <property type="match status" value="1"/>
</dbReference>
<protein>
    <recommendedName>
        <fullName evidence="11">C2H2-type domain-containing protein</fullName>
    </recommendedName>
</protein>
<dbReference type="FunFam" id="3.30.160.60:FF:000299">
    <property type="entry name" value="Zinc finger protein 593"/>
    <property type="match status" value="1"/>
</dbReference>
<dbReference type="STRING" id="1156394.T0QYK1"/>
<dbReference type="EMBL" id="JH767139">
    <property type="protein sequence ID" value="EQC39150.1"/>
    <property type="molecule type" value="Genomic_DNA"/>
</dbReference>
<dbReference type="VEuPathDB" id="FungiDB:SDRG_03356"/>
<dbReference type="PROSITE" id="PS00028">
    <property type="entry name" value="ZINC_FINGER_C2H2_1"/>
    <property type="match status" value="1"/>
</dbReference>
<dbReference type="InterPro" id="IPR051879">
    <property type="entry name" value="C2H2-ZF_Maturation_Protein"/>
</dbReference>
<organism evidence="12 13">
    <name type="scientific">Saprolegnia diclina (strain VS20)</name>
    <dbReference type="NCBI Taxonomy" id="1156394"/>
    <lineage>
        <taxon>Eukaryota</taxon>
        <taxon>Sar</taxon>
        <taxon>Stramenopiles</taxon>
        <taxon>Oomycota</taxon>
        <taxon>Saprolegniomycetes</taxon>
        <taxon>Saprolegniales</taxon>
        <taxon>Saprolegniaceae</taxon>
        <taxon>Saprolegnia</taxon>
    </lineage>
</organism>
<dbReference type="GO" id="GO:0042254">
    <property type="term" value="P:ribosome biogenesis"/>
    <property type="evidence" value="ECO:0007669"/>
    <property type="project" value="UniProtKB-KW"/>
</dbReference>
<dbReference type="AlphaFoldDB" id="T0QYK1"/>
<evidence type="ECO:0000256" key="1">
    <source>
        <dbReference type="ARBA" id="ARBA00004123"/>
    </source>
</evidence>
<dbReference type="OMA" id="MKDHFRS"/>
<evidence type="ECO:0000256" key="3">
    <source>
        <dbReference type="ARBA" id="ARBA00022490"/>
    </source>
</evidence>
<reference evidence="12 13" key="1">
    <citation type="submission" date="2012-04" db="EMBL/GenBank/DDBJ databases">
        <title>The Genome Sequence of Saprolegnia declina VS20.</title>
        <authorList>
            <consortium name="The Broad Institute Genome Sequencing Platform"/>
            <person name="Russ C."/>
            <person name="Nusbaum C."/>
            <person name="Tyler B."/>
            <person name="van West P."/>
            <person name="Dieguez-Uribeondo J."/>
            <person name="de Bruijn I."/>
            <person name="Tripathy S."/>
            <person name="Jiang R."/>
            <person name="Young S.K."/>
            <person name="Zeng Q."/>
            <person name="Gargeya S."/>
            <person name="Fitzgerald M."/>
            <person name="Haas B."/>
            <person name="Abouelleil A."/>
            <person name="Alvarado L."/>
            <person name="Arachchi H.M."/>
            <person name="Berlin A."/>
            <person name="Chapman S.B."/>
            <person name="Goldberg J."/>
            <person name="Griggs A."/>
            <person name="Gujja S."/>
            <person name="Hansen M."/>
            <person name="Howarth C."/>
            <person name="Imamovic A."/>
            <person name="Larimer J."/>
            <person name="McCowen C."/>
            <person name="Montmayeur A."/>
            <person name="Murphy C."/>
            <person name="Neiman D."/>
            <person name="Pearson M."/>
            <person name="Priest M."/>
            <person name="Roberts A."/>
            <person name="Saif S."/>
            <person name="Shea T."/>
            <person name="Sisk P."/>
            <person name="Sykes S."/>
            <person name="Wortman J."/>
            <person name="Nusbaum C."/>
            <person name="Birren B."/>
        </authorList>
    </citation>
    <scope>NUCLEOTIDE SEQUENCE [LARGE SCALE GENOMIC DNA]</scope>
    <source>
        <strain evidence="12 13">VS20</strain>
    </source>
</reference>
<dbReference type="GO" id="GO:0005634">
    <property type="term" value="C:nucleus"/>
    <property type="evidence" value="ECO:0007669"/>
    <property type="project" value="UniProtKB-SubCell"/>
</dbReference>
<dbReference type="PANTHER" id="PTHR46095:SF1">
    <property type="entry name" value="ZINC FINGER PROTEIN 593"/>
    <property type="match status" value="1"/>
</dbReference>
<dbReference type="PROSITE" id="PS50157">
    <property type="entry name" value="ZINC_FINGER_C2H2_2"/>
    <property type="match status" value="1"/>
</dbReference>
<dbReference type="RefSeq" id="XP_008607211.1">
    <property type="nucleotide sequence ID" value="XM_008608989.1"/>
</dbReference>
<dbReference type="Proteomes" id="UP000030762">
    <property type="component" value="Unassembled WGS sequence"/>
</dbReference>
<dbReference type="GO" id="GO:0043021">
    <property type="term" value="F:ribonucleoprotein complex binding"/>
    <property type="evidence" value="ECO:0007669"/>
    <property type="project" value="UniProtKB-ARBA"/>
</dbReference>
<dbReference type="PANTHER" id="PTHR46095">
    <property type="entry name" value="ZINC FINGER PROTEIN 593"/>
    <property type="match status" value="1"/>
</dbReference>
<comment type="similarity">
    <text evidence="9">Belongs to the ZNF593/BUD20 C2H2-type zinc-finger protein family.</text>
</comment>
<keyword evidence="3" id="KW-0963">Cytoplasm</keyword>
<dbReference type="InterPro" id="IPR022755">
    <property type="entry name" value="Znf_C2H2_jaz"/>
</dbReference>
<evidence type="ECO:0000313" key="13">
    <source>
        <dbReference type="Proteomes" id="UP000030762"/>
    </source>
</evidence>
<dbReference type="GO" id="GO:0005737">
    <property type="term" value="C:cytoplasm"/>
    <property type="evidence" value="ECO:0007669"/>
    <property type="project" value="UniProtKB-SubCell"/>
</dbReference>
<sequence length="144" mass="16212">MTCRDAIGITVEVATMAGPTTGKKRAHCKKKGYKRGHATKSRSRDIDQIQDDLKKEETTGTVMTFELDEDLPGLGQFYCTPCGRHFMDEVARTVHIKSKVHKRRLKDVAQEQYSQKEAERAAGKSVEAYVPIRAKNAEIEDDDL</sequence>
<evidence type="ECO:0000256" key="9">
    <source>
        <dbReference type="ARBA" id="ARBA00038064"/>
    </source>
</evidence>
<evidence type="ECO:0000256" key="7">
    <source>
        <dbReference type="ARBA" id="ARBA00022833"/>
    </source>
</evidence>
<evidence type="ECO:0000259" key="11">
    <source>
        <dbReference type="PROSITE" id="PS50157"/>
    </source>
</evidence>
<evidence type="ECO:0000256" key="10">
    <source>
        <dbReference type="PROSITE-ProRule" id="PRU00042"/>
    </source>
</evidence>
<evidence type="ECO:0000256" key="2">
    <source>
        <dbReference type="ARBA" id="ARBA00004496"/>
    </source>
</evidence>
<keyword evidence="6 10" id="KW-0863">Zinc-finger</keyword>
<keyword evidence="5" id="KW-0479">Metal-binding</keyword>
<keyword evidence="4" id="KW-0690">Ribosome biogenesis</keyword>
<dbReference type="Gene3D" id="3.30.160.60">
    <property type="entry name" value="Classic Zinc Finger"/>
    <property type="match status" value="1"/>
</dbReference>
<dbReference type="InParanoid" id="T0QYK1"/>
<dbReference type="OrthoDB" id="24683at2759"/>
<comment type="subcellular location">
    <subcellularLocation>
        <location evidence="2">Cytoplasm</location>
    </subcellularLocation>
    <subcellularLocation>
        <location evidence="1">Nucleus</location>
    </subcellularLocation>
</comment>
<proteinExistence type="inferred from homology"/>
<name>T0QYK1_SAPDV</name>
<keyword evidence="7" id="KW-0862">Zinc</keyword>
<evidence type="ECO:0000256" key="4">
    <source>
        <dbReference type="ARBA" id="ARBA00022517"/>
    </source>
</evidence>
<accession>T0QYK1</accession>
<dbReference type="InterPro" id="IPR036236">
    <property type="entry name" value="Znf_C2H2_sf"/>
</dbReference>
<evidence type="ECO:0000313" key="12">
    <source>
        <dbReference type="EMBL" id="EQC39150.1"/>
    </source>
</evidence>
<dbReference type="SUPFAM" id="SSF57667">
    <property type="entry name" value="beta-beta-alpha zinc fingers"/>
    <property type="match status" value="1"/>
</dbReference>
<keyword evidence="8" id="KW-0539">Nucleus</keyword>
<dbReference type="GeneID" id="19944083"/>
<evidence type="ECO:0000256" key="5">
    <source>
        <dbReference type="ARBA" id="ARBA00022723"/>
    </source>
</evidence>
<dbReference type="InterPro" id="IPR013087">
    <property type="entry name" value="Znf_C2H2_type"/>
</dbReference>
<dbReference type="FunCoup" id="T0QYK1">
    <property type="interactions" value="137"/>
</dbReference>
<gene>
    <name evidence="12" type="ORF">SDRG_03356</name>
</gene>
<evidence type="ECO:0000256" key="8">
    <source>
        <dbReference type="ARBA" id="ARBA00023242"/>
    </source>
</evidence>
<dbReference type="eggNOG" id="KOG3408">
    <property type="taxonomic scope" value="Eukaryota"/>
</dbReference>